<dbReference type="KEGG" id="naer:MJ1_0748"/>
<evidence type="ECO:0000256" key="2">
    <source>
        <dbReference type="ARBA" id="ARBA00022730"/>
    </source>
</evidence>
<dbReference type="InterPro" id="IPR014721">
    <property type="entry name" value="Ribsml_uS5_D2-typ_fold_subgr"/>
</dbReference>
<evidence type="ECO:0000256" key="8">
    <source>
        <dbReference type="HAMAP-Rule" id="MF_01307"/>
    </source>
</evidence>
<dbReference type="InterPro" id="IPR020568">
    <property type="entry name" value="Ribosomal_Su5_D2-typ_SF"/>
</dbReference>
<keyword evidence="5 8" id="KW-0687">Ribonucleoprotein</keyword>
<keyword evidence="3 8" id="KW-0694">RNA-binding</keyword>
<evidence type="ECO:0000259" key="10">
    <source>
        <dbReference type="PROSITE" id="PS50881"/>
    </source>
</evidence>
<evidence type="ECO:0000256" key="4">
    <source>
        <dbReference type="ARBA" id="ARBA00022980"/>
    </source>
</evidence>
<evidence type="ECO:0000256" key="3">
    <source>
        <dbReference type="ARBA" id="ARBA00022884"/>
    </source>
</evidence>
<comment type="function">
    <text evidence="8">With S4 and S12 plays an important role in translational accuracy.</text>
</comment>
<accession>A0A915WRN3</accession>
<dbReference type="Pfam" id="PF00333">
    <property type="entry name" value="Ribosomal_S5"/>
    <property type="match status" value="1"/>
</dbReference>
<dbReference type="Pfam" id="PF03719">
    <property type="entry name" value="Ribosomal_S5_C"/>
    <property type="match status" value="1"/>
</dbReference>
<keyword evidence="2 8" id="KW-0699">rRNA-binding</keyword>
<dbReference type="FunFam" id="3.30.230.10:FF:000004">
    <property type="entry name" value="40S ribosomal protein S2"/>
    <property type="match status" value="1"/>
</dbReference>
<sequence>MVDNDILEKAEEKENETLKKIDNTNNDLDSWNPKTKLGKLVKEGKITSIEQVFSQGYKILEPEVVDILLPNLKYNYIKLSLSRGKYRRPKLVKMVQRKTAEGNKTSWVSIAAVGNENGYIGVGVGKSWDVQLSMEKALRIAKLNIIPIARGCGSWECSCRTPHSLPYRVDGSSGSVRVTLLPAPKGIGLVASEEMKKILKLAGIRDLWMKSFGQTRKRINFAVATYNALKKTLDYRIRPEYKEISGIKIGFA</sequence>
<evidence type="ECO:0000256" key="9">
    <source>
        <dbReference type="RuleBase" id="RU003823"/>
    </source>
</evidence>
<evidence type="ECO:0000256" key="5">
    <source>
        <dbReference type="ARBA" id="ARBA00023274"/>
    </source>
</evidence>
<evidence type="ECO:0000256" key="6">
    <source>
        <dbReference type="ARBA" id="ARBA00025844"/>
    </source>
</evidence>
<dbReference type="InterPro" id="IPR005324">
    <property type="entry name" value="Ribosomal_uS5_C"/>
</dbReference>
<dbReference type="EMBL" id="AP019769">
    <property type="protein sequence ID" value="BBL45888.1"/>
    <property type="molecule type" value="Genomic_DNA"/>
</dbReference>
<comment type="domain">
    <text evidence="8">The N-terminal domain interacts with the head of the 30S subunit; the C-terminal domain interacts with the body and contacts protein S4. The interaction surface between S4 and S5 is involved in control of translational fidelity.</text>
</comment>
<comment type="subunit">
    <text evidence="6 8">Part of the 30S ribosomal subunit. Contacts protein S4.</text>
</comment>
<dbReference type="Proteomes" id="UP001055553">
    <property type="component" value="Chromosome"/>
</dbReference>
<keyword evidence="12" id="KW-1185">Reference proteome</keyword>
<dbReference type="PROSITE" id="PS50881">
    <property type="entry name" value="S5_DSRBD"/>
    <property type="match status" value="1"/>
</dbReference>
<dbReference type="InterPro" id="IPR000851">
    <property type="entry name" value="Ribosomal_uS5"/>
</dbReference>
<organism evidence="11 12">
    <name type="scientific">Nanobdella aerobiophila</name>
    <dbReference type="NCBI Taxonomy" id="2586965"/>
    <lineage>
        <taxon>Archaea</taxon>
        <taxon>Nanobdellota</taxon>
        <taxon>Nanobdellia</taxon>
        <taxon>Nanobdellales</taxon>
        <taxon>Nanobdellaceae</taxon>
        <taxon>Nanobdella</taxon>
    </lineage>
</organism>
<keyword evidence="4 8" id="KW-0689">Ribosomal protein</keyword>
<protein>
    <recommendedName>
        <fullName evidence="7 8">Small ribosomal subunit protein uS5</fullName>
    </recommendedName>
</protein>
<dbReference type="AlphaFoldDB" id="A0A915WRN3"/>
<dbReference type="GO" id="GO:0022627">
    <property type="term" value="C:cytosolic small ribosomal subunit"/>
    <property type="evidence" value="ECO:0007669"/>
    <property type="project" value="TreeGrafter"/>
</dbReference>
<evidence type="ECO:0000313" key="11">
    <source>
        <dbReference type="EMBL" id="BBL45888.1"/>
    </source>
</evidence>
<evidence type="ECO:0000313" key="12">
    <source>
        <dbReference type="Proteomes" id="UP001055553"/>
    </source>
</evidence>
<dbReference type="Gene3D" id="3.30.230.10">
    <property type="match status" value="1"/>
</dbReference>
<proteinExistence type="inferred from homology"/>
<dbReference type="GO" id="GO:0019843">
    <property type="term" value="F:rRNA binding"/>
    <property type="evidence" value="ECO:0007669"/>
    <property type="project" value="UniProtKB-UniRule"/>
</dbReference>
<reference evidence="12" key="1">
    <citation type="journal article" date="2022" name="Int. J. Syst. Evol. Microbiol.">
        <title>Nanobdella aerobiophila gen. nov., sp. nov., a thermoacidophilic, obligate ectosymbiotic archaeon, and proposal of Nanobdellaceae fam. nov., Nanobdellales ord. nov. and Nanobdellia class. nov.</title>
        <authorList>
            <person name="Kato S."/>
            <person name="Ogasawara A."/>
            <person name="Itoh T."/>
            <person name="Sakai H.D."/>
            <person name="Shimizu M."/>
            <person name="Yuki M."/>
            <person name="Kaneko M."/>
            <person name="Takashina T."/>
            <person name="Ohkuma M."/>
        </authorList>
    </citation>
    <scope>NUCLEOTIDE SEQUENCE [LARGE SCALE GENOMIC DNA]</scope>
    <source>
        <strain evidence="12">MJ1</strain>
    </source>
</reference>
<dbReference type="SUPFAM" id="SSF54768">
    <property type="entry name" value="dsRNA-binding domain-like"/>
    <property type="match status" value="1"/>
</dbReference>
<dbReference type="GO" id="GO:0003735">
    <property type="term" value="F:structural constituent of ribosome"/>
    <property type="evidence" value="ECO:0007669"/>
    <property type="project" value="UniProtKB-UniRule"/>
</dbReference>
<feature type="domain" description="S5 DRBM" evidence="10">
    <location>
        <begin position="85"/>
        <end position="148"/>
    </location>
</feature>
<dbReference type="RefSeq" id="WP_258393196.1">
    <property type="nucleotide sequence ID" value="NZ_AP019769.1"/>
</dbReference>
<evidence type="ECO:0000256" key="1">
    <source>
        <dbReference type="ARBA" id="ARBA00008945"/>
    </source>
</evidence>
<gene>
    <name evidence="8" type="primary">rps5</name>
    <name evidence="11" type="ORF">MJ1_0748</name>
</gene>
<dbReference type="PANTHER" id="PTHR13718">
    <property type="entry name" value="RIBOSOMAL S SUBUNIT"/>
    <property type="match status" value="1"/>
</dbReference>
<comment type="similarity">
    <text evidence="1 8 9">Belongs to the universal ribosomal protein uS5 family.</text>
</comment>
<dbReference type="NCBIfam" id="NF003125">
    <property type="entry name" value="PRK04044.1"/>
    <property type="match status" value="1"/>
</dbReference>
<dbReference type="NCBIfam" id="TIGR01020">
    <property type="entry name" value="uS5_euk_arch"/>
    <property type="match status" value="1"/>
</dbReference>
<dbReference type="InterPro" id="IPR005711">
    <property type="entry name" value="Ribosomal_uS5_euk/arc"/>
</dbReference>
<dbReference type="SUPFAM" id="SSF54211">
    <property type="entry name" value="Ribosomal protein S5 domain 2-like"/>
    <property type="match status" value="1"/>
</dbReference>
<dbReference type="HAMAP" id="MF_01307_A">
    <property type="entry name" value="Ribosomal_uS5_A"/>
    <property type="match status" value="1"/>
</dbReference>
<dbReference type="PANTHER" id="PTHR13718:SF4">
    <property type="entry name" value="40S RIBOSOMAL PROTEIN S2"/>
    <property type="match status" value="1"/>
</dbReference>
<dbReference type="GO" id="GO:0006412">
    <property type="term" value="P:translation"/>
    <property type="evidence" value="ECO:0007669"/>
    <property type="project" value="UniProtKB-UniRule"/>
</dbReference>
<dbReference type="GeneID" id="74568688"/>
<dbReference type="InterPro" id="IPR047866">
    <property type="entry name" value="Ribosomal_uS5_arc"/>
</dbReference>
<evidence type="ECO:0000256" key="7">
    <source>
        <dbReference type="ARBA" id="ARBA00035255"/>
    </source>
</evidence>
<name>A0A915WRN3_9ARCH</name>
<dbReference type="Gene3D" id="3.30.160.20">
    <property type="match status" value="1"/>
</dbReference>
<dbReference type="InterPro" id="IPR013810">
    <property type="entry name" value="Ribosomal_uS5_N"/>
</dbReference>